<evidence type="ECO:0000256" key="2">
    <source>
        <dbReference type="ARBA" id="ARBA00022475"/>
    </source>
</evidence>
<feature type="transmembrane region" description="Helical" evidence="6">
    <location>
        <begin position="187"/>
        <end position="205"/>
    </location>
</feature>
<evidence type="ECO:0000313" key="7">
    <source>
        <dbReference type="EMBL" id="MCU9850222.1"/>
    </source>
</evidence>
<evidence type="ECO:0000313" key="8">
    <source>
        <dbReference type="Proteomes" id="UP001209535"/>
    </source>
</evidence>
<protein>
    <submittedName>
        <fullName evidence="7">LysE family translocator</fullName>
    </submittedName>
</protein>
<dbReference type="InterPro" id="IPR001123">
    <property type="entry name" value="LeuE-type"/>
</dbReference>
<dbReference type="PANTHER" id="PTHR30086">
    <property type="entry name" value="ARGININE EXPORTER PROTEIN ARGO"/>
    <property type="match status" value="1"/>
</dbReference>
<keyword evidence="4 6" id="KW-1133">Transmembrane helix</keyword>
<dbReference type="Pfam" id="PF01810">
    <property type="entry name" value="LysE"/>
    <property type="match status" value="1"/>
</dbReference>
<comment type="subcellular location">
    <subcellularLocation>
        <location evidence="1">Cell membrane</location>
        <topology evidence="1">Multi-pass membrane protein</topology>
    </subcellularLocation>
</comment>
<keyword evidence="2" id="KW-1003">Cell membrane</keyword>
<organism evidence="7 8">
    <name type="scientific">Albidovulum salinarum</name>
    <dbReference type="NCBI Taxonomy" id="2984153"/>
    <lineage>
        <taxon>Bacteria</taxon>
        <taxon>Pseudomonadati</taxon>
        <taxon>Pseudomonadota</taxon>
        <taxon>Alphaproteobacteria</taxon>
        <taxon>Rhodobacterales</taxon>
        <taxon>Paracoccaceae</taxon>
        <taxon>Albidovulum</taxon>
    </lineage>
</organism>
<name>A0ABT2XB02_9RHOB</name>
<keyword evidence="8" id="KW-1185">Reference proteome</keyword>
<evidence type="ECO:0000256" key="3">
    <source>
        <dbReference type="ARBA" id="ARBA00022692"/>
    </source>
</evidence>
<sequence length="212" mass="21944">MIDGLAPGSFAAFLVTSAVIELTPGPNMAWLAIVAAGEGRRPGYAAVAGVALGLGIVGIAAALGLATMVAASPLAYQALRWGGVLYLLWLAWDGWRDAGDGIAHLPDRAPLGRYFRRGLITNLLNPKAAVFYIAVLPGFADPAGVVLVETLTLSMAYVAVATAIHAAIVTAAGLARRVLDDPARSRMVRRALSLTLAGIALWFAWSSAVPAT</sequence>
<feature type="transmembrane region" description="Helical" evidence="6">
    <location>
        <begin position="154"/>
        <end position="175"/>
    </location>
</feature>
<evidence type="ECO:0000256" key="6">
    <source>
        <dbReference type="SAM" id="Phobius"/>
    </source>
</evidence>
<gene>
    <name evidence="7" type="ORF">OEZ60_19720</name>
</gene>
<dbReference type="EMBL" id="JAOVQO010000023">
    <property type="protein sequence ID" value="MCU9850222.1"/>
    <property type="molecule type" value="Genomic_DNA"/>
</dbReference>
<dbReference type="PANTHER" id="PTHR30086:SF20">
    <property type="entry name" value="ARGININE EXPORTER PROTEIN ARGO-RELATED"/>
    <property type="match status" value="1"/>
</dbReference>
<accession>A0ABT2XB02</accession>
<keyword evidence="5 6" id="KW-0472">Membrane</keyword>
<evidence type="ECO:0000256" key="1">
    <source>
        <dbReference type="ARBA" id="ARBA00004651"/>
    </source>
</evidence>
<reference evidence="7 8" key="1">
    <citation type="submission" date="2022-10" db="EMBL/GenBank/DDBJ databases">
        <title>Defluviimonas sp. nov., isolated from ocean surface sediments.</title>
        <authorList>
            <person name="He W."/>
            <person name="Wang L."/>
            <person name="Zhang D.-F."/>
        </authorList>
    </citation>
    <scope>NUCLEOTIDE SEQUENCE [LARGE SCALE GENOMIC DNA]</scope>
    <source>
        <strain evidence="7 8">WL0024</strain>
    </source>
</reference>
<dbReference type="RefSeq" id="WP_263340024.1">
    <property type="nucleotide sequence ID" value="NZ_JAOVQO010000023.1"/>
</dbReference>
<feature type="transmembrane region" description="Helical" evidence="6">
    <location>
        <begin position="44"/>
        <end position="71"/>
    </location>
</feature>
<feature type="transmembrane region" description="Helical" evidence="6">
    <location>
        <begin position="129"/>
        <end position="148"/>
    </location>
</feature>
<comment type="caution">
    <text evidence="7">The sequence shown here is derived from an EMBL/GenBank/DDBJ whole genome shotgun (WGS) entry which is preliminary data.</text>
</comment>
<keyword evidence="3 6" id="KW-0812">Transmembrane</keyword>
<dbReference type="PIRSF" id="PIRSF006324">
    <property type="entry name" value="LeuE"/>
    <property type="match status" value="1"/>
</dbReference>
<dbReference type="Proteomes" id="UP001209535">
    <property type="component" value="Unassembled WGS sequence"/>
</dbReference>
<evidence type="ECO:0000256" key="5">
    <source>
        <dbReference type="ARBA" id="ARBA00023136"/>
    </source>
</evidence>
<proteinExistence type="predicted"/>
<evidence type="ECO:0000256" key="4">
    <source>
        <dbReference type="ARBA" id="ARBA00022989"/>
    </source>
</evidence>